<name>X0TPY9_9ZZZZ</name>
<organism evidence="1">
    <name type="scientific">marine sediment metagenome</name>
    <dbReference type="NCBI Taxonomy" id="412755"/>
    <lineage>
        <taxon>unclassified sequences</taxon>
        <taxon>metagenomes</taxon>
        <taxon>ecological metagenomes</taxon>
    </lineage>
</organism>
<proteinExistence type="predicted"/>
<comment type="caution">
    <text evidence="1">The sequence shown here is derived from an EMBL/GenBank/DDBJ whole genome shotgun (WGS) entry which is preliminary data.</text>
</comment>
<protein>
    <submittedName>
        <fullName evidence="1">Uncharacterized protein</fullName>
    </submittedName>
</protein>
<feature type="non-terminal residue" evidence="1">
    <location>
        <position position="1"/>
    </location>
</feature>
<dbReference type="AlphaFoldDB" id="X0TPY9"/>
<evidence type="ECO:0000313" key="1">
    <source>
        <dbReference type="EMBL" id="GAF89301.1"/>
    </source>
</evidence>
<dbReference type="EMBL" id="BARS01011384">
    <property type="protein sequence ID" value="GAF89301.1"/>
    <property type="molecule type" value="Genomic_DNA"/>
</dbReference>
<accession>X0TPY9</accession>
<gene>
    <name evidence="1" type="ORF">S01H1_20719</name>
</gene>
<reference evidence="1" key="1">
    <citation type="journal article" date="2014" name="Front. Microbiol.">
        <title>High frequency of phylogenetically diverse reductive dehalogenase-homologous genes in deep subseafloor sedimentary metagenomes.</title>
        <authorList>
            <person name="Kawai M."/>
            <person name="Futagami T."/>
            <person name="Toyoda A."/>
            <person name="Takaki Y."/>
            <person name="Nishi S."/>
            <person name="Hori S."/>
            <person name="Arai W."/>
            <person name="Tsubouchi T."/>
            <person name="Morono Y."/>
            <person name="Uchiyama I."/>
            <person name="Ito T."/>
            <person name="Fujiyama A."/>
            <person name="Inagaki F."/>
            <person name="Takami H."/>
        </authorList>
    </citation>
    <scope>NUCLEOTIDE SEQUENCE</scope>
    <source>
        <strain evidence="1">Expedition CK06-06</strain>
    </source>
</reference>
<sequence>RRESQGIVQRARNLRMPAIRAGRKIEPLNTRIAADWVVPIRRNE</sequence>